<evidence type="ECO:0000256" key="2">
    <source>
        <dbReference type="SAM" id="MobiDB-lite"/>
    </source>
</evidence>
<dbReference type="EMBL" id="AOJH01000082">
    <property type="protein sequence ID" value="EMA60020.1"/>
    <property type="molecule type" value="Genomic_DNA"/>
</dbReference>
<evidence type="ECO:0000313" key="4">
    <source>
        <dbReference type="EMBL" id="EMA60020.1"/>
    </source>
</evidence>
<feature type="region of interest" description="Disordered" evidence="2">
    <location>
        <begin position="303"/>
        <end position="322"/>
    </location>
</feature>
<evidence type="ECO:0000259" key="3">
    <source>
        <dbReference type="Pfam" id="PF07593"/>
    </source>
</evidence>
<feature type="domain" description="ASPIC/UnbV" evidence="3">
    <location>
        <begin position="394"/>
        <end position="460"/>
    </location>
</feature>
<reference evidence="4 5" key="1">
    <citation type="journal article" date="2014" name="PLoS Genet.">
        <title>Phylogenetically driven sequencing of extremely halophilic archaea reveals strategies for static and dynamic osmo-response.</title>
        <authorList>
            <person name="Becker E.A."/>
            <person name="Seitzer P.M."/>
            <person name="Tritt A."/>
            <person name="Larsen D."/>
            <person name="Krusor M."/>
            <person name="Yao A.I."/>
            <person name="Wu D."/>
            <person name="Madern D."/>
            <person name="Eisen J.A."/>
            <person name="Darling A.E."/>
            <person name="Facciotti M.T."/>
        </authorList>
    </citation>
    <scope>NUCLEOTIDE SEQUENCE [LARGE SCALE GENOMIC DNA]</scope>
    <source>
        <strain evidence="4 5">JCM 14978</strain>
    </source>
</reference>
<protein>
    <submittedName>
        <fullName evidence="4">ASPIC/UnbV domain protein</fullName>
    </submittedName>
</protein>
<gene>
    <name evidence="4" type="ORF">C468_13576</name>
</gene>
<name>M0NTT9_9EURY</name>
<feature type="compositionally biased region" description="Gly residues" evidence="2">
    <location>
        <begin position="479"/>
        <end position="488"/>
    </location>
</feature>
<dbReference type="InterPro" id="IPR027039">
    <property type="entry name" value="Crtac1"/>
</dbReference>
<dbReference type="Proteomes" id="UP000011546">
    <property type="component" value="Unassembled WGS sequence"/>
</dbReference>
<keyword evidence="1" id="KW-0732">Signal</keyword>
<dbReference type="OrthoDB" id="321240at2157"/>
<sequence length="488" mass="51240">MFTERSDLVADDDPVRGYGVAVTPGREGPLVFVAGYGEPNRLYARDGDRFVDTACGIVADGTRHGMGVCAADLDADGCEEVYVHNCTKGVDGGGDPDLLLNRLESERYRWIDLFALDVNADRLAVRAGRSVAALDRLGTGRYGVAVSGYAAPLSFYEIGDDGEITDMADAVGLEVDGGCRSLLAVPHCSGEGDLFAGVERGPNRLFRNDGGHYDRADGDAALSDPAGDTRGAALVDEGGRFAFAVGNESGPNRLLRRAPDERFVDAAPPALRDTGRVRTVVAADFDNDGREELFFNASGEPNRLFARDGETPRGEDAEGDRGAHWHRVDPGPAAEPDGFGTGAVAADIDGDGVLELIVVHGEVAAQPITVYEDPTAAAAGWLRVRPTTRHGAPARGAVVRLETTDGVQRRTVDAGGGCLCQTEPVAHFGLGGATPVRVDVRWPDGRDRTLSDPAANAELTVEHPSQTTGSAGGRRGRADGSGGRPVGR</sequence>
<dbReference type="InterPro" id="IPR028994">
    <property type="entry name" value="Integrin_alpha_N"/>
</dbReference>
<dbReference type="InterPro" id="IPR013517">
    <property type="entry name" value="FG-GAP"/>
</dbReference>
<dbReference type="PANTHER" id="PTHR16026:SF0">
    <property type="entry name" value="CARTILAGE ACIDIC PROTEIN 1"/>
    <property type="match status" value="1"/>
</dbReference>
<dbReference type="PATRIC" id="fig|1230456.3.peg.2699"/>
<dbReference type="Pfam" id="PF13517">
    <property type="entry name" value="FG-GAP_3"/>
    <property type="match status" value="1"/>
</dbReference>
<evidence type="ECO:0000313" key="5">
    <source>
        <dbReference type="Proteomes" id="UP000011546"/>
    </source>
</evidence>
<comment type="caution">
    <text evidence="4">The sequence shown here is derived from an EMBL/GenBank/DDBJ whole genome shotgun (WGS) entry which is preliminary data.</text>
</comment>
<dbReference type="SUPFAM" id="SSF69318">
    <property type="entry name" value="Integrin alpha N-terminal domain"/>
    <property type="match status" value="1"/>
</dbReference>
<dbReference type="Pfam" id="PF07593">
    <property type="entry name" value="UnbV_ASPIC"/>
    <property type="match status" value="1"/>
</dbReference>
<accession>M0NTT9</accession>
<dbReference type="STRING" id="1230456.C468_13576"/>
<evidence type="ECO:0000256" key="1">
    <source>
        <dbReference type="ARBA" id="ARBA00022729"/>
    </source>
</evidence>
<dbReference type="InterPro" id="IPR011519">
    <property type="entry name" value="UnbV_ASPIC"/>
</dbReference>
<feature type="region of interest" description="Disordered" evidence="2">
    <location>
        <begin position="443"/>
        <end position="488"/>
    </location>
</feature>
<dbReference type="PANTHER" id="PTHR16026">
    <property type="entry name" value="CARTILAGE ACIDIC PROTEIN 1"/>
    <property type="match status" value="1"/>
</dbReference>
<dbReference type="RefSeq" id="WP_008849387.1">
    <property type="nucleotide sequence ID" value="NZ_AOJH01000082.1"/>
</dbReference>
<dbReference type="AlphaFoldDB" id="M0NTT9"/>
<organism evidence="4 5">
    <name type="scientific">Halorubrum kocurii JCM 14978</name>
    <dbReference type="NCBI Taxonomy" id="1230456"/>
    <lineage>
        <taxon>Archaea</taxon>
        <taxon>Methanobacteriati</taxon>
        <taxon>Methanobacteriota</taxon>
        <taxon>Stenosarchaea group</taxon>
        <taxon>Halobacteria</taxon>
        <taxon>Halobacteriales</taxon>
        <taxon>Haloferacaceae</taxon>
        <taxon>Halorubrum</taxon>
    </lineage>
</organism>
<proteinExistence type="predicted"/>
<keyword evidence="5" id="KW-1185">Reference proteome</keyword>
<feature type="compositionally biased region" description="Basic and acidic residues" evidence="2">
    <location>
        <begin position="305"/>
        <end position="322"/>
    </location>
</feature>